<keyword evidence="2" id="KW-1133">Transmembrane helix</keyword>
<keyword evidence="2" id="KW-0812">Transmembrane</keyword>
<feature type="region of interest" description="Disordered" evidence="1">
    <location>
        <begin position="165"/>
        <end position="203"/>
    </location>
</feature>
<evidence type="ECO:0000313" key="5">
    <source>
        <dbReference type="Proteomes" id="UP000663860"/>
    </source>
</evidence>
<feature type="compositionally biased region" description="Polar residues" evidence="1">
    <location>
        <begin position="185"/>
        <end position="203"/>
    </location>
</feature>
<dbReference type="EMBL" id="CAJOBB010004041">
    <property type="protein sequence ID" value="CAF4071342.1"/>
    <property type="molecule type" value="Genomic_DNA"/>
</dbReference>
<comment type="caution">
    <text evidence="3">The sequence shown here is derived from an EMBL/GenBank/DDBJ whole genome shotgun (WGS) entry which is preliminary data.</text>
</comment>
<proteinExistence type="predicted"/>
<name>A0A814LQW2_9BILA</name>
<feature type="region of interest" description="Disordered" evidence="1">
    <location>
        <begin position="84"/>
        <end position="141"/>
    </location>
</feature>
<organism evidence="3 5">
    <name type="scientific">Adineta steineri</name>
    <dbReference type="NCBI Taxonomy" id="433720"/>
    <lineage>
        <taxon>Eukaryota</taxon>
        <taxon>Metazoa</taxon>
        <taxon>Spiralia</taxon>
        <taxon>Gnathifera</taxon>
        <taxon>Rotifera</taxon>
        <taxon>Eurotatoria</taxon>
        <taxon>Bdelloidea</taxon>
        <taxon>Adinetida</taxon>
        <taxon>Adinetidae</taxon>
        <taxon>Adineta</taxon>
    </lineage>
</organism>
<gene>
    <name evidence="3" type="ORF">IZO911_LOCUS21276</name>
    <name evidence="4" type="ORF">KXQ929_LOCUS32762</name>
</gene>
<dbReference type="EMBL" id="CAJNOE010000228">
    <property type="protein sequence ID" value="CAF1068411.1"/>
    <property type="molecule type" value="Genomic_DNA"/>
</dbReference>
<keyword evidence="2" id="KW-0472">Membrane</keyword>
<dbReference type="Proteomes" id="UP000663868">
    <property type="component" value="Unassembled WGS sequence"/>
</dbReference>
<feature type="compositionally biased region" description="Basic and acidic residues" evidence="1">
    <location>
        <begin position="90"/>
        <end position="100"/>
    </location>
</feature>
<protein>
    <submittedName>
        <fullName evidence="3">Uncharacterized protein</fullName>
    </submittedName>
</protein>
<feature type="compositionally biased region" description="Polar residues" evidence="1">
    <location>
        <begin position="101"/>
        <end position="120"/>
    </location>
</feature>
<feature type="transmembrane region" description="Helical" evidence="2">
    <location>
        <begin position="27"/>
        <end position="50"/>
    </location>
</feature>
<dbReference type="Proteomes" id="UP000663860">
    <property type="component" value="Unassembled WGS sequence"/>
</dbReference>
<reference evidence="3" key="1">
    <citation type="submission" date="2021-02" db="EMBL/GenBank/DDBJ databases">
        <authorList>
            <person name="Nowell W R."/>
        </authorList>
    </citation>
    <scope>NUCLEOTIDE SEQUENCE</scope>
</reference>
<evidence type="ECO:0000256" key="2">
    <source>
        <dbReference type="SAM" id="Phobius"/>
    </source>
</evidence>
<sequence>MIEWITNQEGFDQDTWAGEGAWRIVHCILGSIVLAFGLVNISLGFFLAVLPLPVWVVWYIYMSLLVIGLIVMEIVALRRERGSPAGGALKRPEKREDLKDTSQTSLKYSEEPLQQQQLTALPSLERATRGTENLGDDMDPLISHLNHQRPIRFGDVNASMNLSEYPLSTRNRSGPGDVGRYVGSTPEQPLPRSTEQQQGEHNLTRVRSQYISSEQYSSSTFRSDKFPYRRN</sequence>
<evidence type="ECO:0000313" key="4">
    <source>
        <dbReference type="EMBL" id="CAF4071342.1"/>
    </source>
</evidence>
<evidence type="ECO:0000256" key="1">
    <source>
        <dbReference type="SAM" id="MobiDB-lite"/>
    </source>
</evidence>
<feature type="transmembrane region" description="Helical" evidence="2">
    <location>
        <begin position="56"/>
        <end position="77"/>
    </location>
</feature>
<accession>A0A814LQW2</accession>
<evidence type="ECO:0000313" key="3">
    <source>
        <dbReference type="EMBL" id="CAF1068411.1"/>
    </source>
</evidence>
<dbReference type="AlphaFoldDB" id="A0A814LQW2"/>